<organism evidence="1 2">
    <name type="scientific">Clunio marinus</name>
    <dbReference type="NCBI Taxonomy" id="568069"/>
    <lineage>
        <taxon>Eukaryota</taxon>
        <taxon>Metazoa</taxon>
        <taxon>Ecdysozoa</taxon>
        <taxon>Arthropoda</taxon>
        <taxon>Hexapoda</taxon>
        <taxon>Insecta</taxon>
        <taxon>Pterygota</taxon>
        <taxon>Neoptera</taxon>
        <taxon>Endopterygota</taxon>
        <taxon>Diptera</taxon>
        <taxon>Nematocera</taxon>
        <taxon>Chironomoidea</taxon>
        <taxon>Chironomidae</taxon>
        <taxon>Clunio</taxon>
    </lineage>
</organism>
<dbReference type="EMBL" id="CVRI01000020">
    <property type="protein sequence ID" value="CRK91194.1"/>
    <property type="molecule type" value="Genomic_DNA"/>
</dbReference>
<keyword evidence="2" id="KW-1185">Reference proteome</keyword>
<proteinExistence type="predicted"/>
<dbReference type="Proteomes" id="UP000183832">
    <property type="component" value="Unassembled WGS sequence"/>
</dbReference>
<evidence type="ECO:0000313" key="2">
    <source>
        <dbReference type="Proteomes" id="UP000183832"/>
    </source>
</evidence>
<sequence>MPSQCKIRTDSLSHNVKALGKFDSYWGKLKLSNWDHEIMIYYIHDLLRKNFNPLIKTTQRVLLAQRQLVSATKFLRKRNC</sequence>
<evidence type="ECO:0000313" key="1">
    <source>
        <dbReference type="EMBL" id="CRK91194.1"/>
    </source>
</evidence>
<gene>
    <name evidence="1" type="ORF">CLUMA_CG004877</name>
</gene>
<dbReference type="AlphaFoldDB" id="A0A1J1HUG9"/>
<accession>A0A1J1HUG9</accession>
<name>A0A1J1HUG9_9DIPT</name>
<protein>
    <submittedName>
        <fullName evidence="1">CLUMA_CG004877, isoform A</fullName>
    </submittedName>
</protein>
<reference evidence="1 2" key="1">
    <citation type="submission" date="2015-04" db="EMBL/GenBank/DDBJ databases">
        <authorList>
            <person name="Syromyatnikov M.Y."/>
            <person name="Popov V.N."/>
        </authorList>
    </citation>
    <scope>NUCLEOTIDE SEQUENCE [LARGE SCALE GENOMIC DNA]</scope>
</reference>